<dbReference type="PROSITE" id="PS51319">
    <property type="entry name" value="TFIIS_N"/>
    <property type="match status" value="1"/>
</dbReference>
<feature type="compositionally biased region" description="Pro residues" evidence="2">
    <location>
        <begin position="758"/>
        <end position="770"/>
    </location>
</feature>
<feature type="compositionally biased region" description="Basic and acidic residues" evidence="2">
    <location>
        <begin position="420"/>
        <end position="442"/>
    </location>
</feature>
<proteinExistence type="predicted"/>
<feature type="compositionally biased region" description="Basic and acidic residues" evidence="2">
    <location>
        <begin position="307"/>
        <end position="335"/>
    </location>
</feature>
<evidence type="ECO:0000313" key="5">
    <source>
        <dbReference type="Proteomes" id="UP000244803"/>
    </source>
</evidence>
<dbReference type="AlphaFoldDB" id="A0A976M3U7"/>
<dbReference type="OrthoDB" id="10265628at2759"/>
<evidence type="ECO:0000256" key="2">
    <source>
        <dbReference type="SAM" id="MobiDB-lite"/>
    </source>
</evidence>
<feature type="region of interest" description="Disordered" evidence="2">
    <location>
        <begin position="463"/>
        <end position="544"/>
    </location>
</feature>
<comment type="subcellular location">
    <subcellularLocation>
        <location evidence="1">Nucleus</location>
    </subcellularLocation>
</comment>
<evidence type="ECO:0000313" key="4">
    <source>
        <dbReference type="EMBL" id="UKJ87862.2"/>
    </source>
</evidence>
<dbReference type="InterPro" id="IPR035441">
    <property type="entry name" value="TFIIS/LEDGF_dom_sf"/>
</dbReference>
<evidence type="ECO:0000256" key="1">
    <source>
        <dbReference type="PROSITE-ProRule" id="PRU00649"/>
    </source>
</evidence>
<feature type="region of interest" description="Disordered" evidence="2">
    <location>
        <begin position="307"/>
        <end position="444"/>
    </location>
</feature>
<feature type="compositionally biased region" description="Low complexity" evidence="2">
    <location>
        <begin position="404"/>
        <end position="419"/>
    </location>
</feature>
<dbReference type="InterPro" id="IPR017923">
    <property type="entry name" value="TFIIS_N"/>
</dbReference>
<feature type="region of interest" description="Disordered" evidence="2">
    <location>
        <begin position="830"/>
        <end position="850"/>
    </location>
</feature>
<feature type="compositionally biased region" description="Low complexity" evidence="2">
    <location>
        <begin position="475"/>
        <end position="494"/>
    </location>
</feature>
<dbReference type="SUPFAM" id="SSF47676">
    <property type="entry name" value="Conserved domain common to transcription factors TFIIS, elongin A, CRSP70"/>
    <property type="match status" value="1"/>
</dbReference>
<feature type="compositionally biased region" description="Low complexity" evidence="2">
    <location>
        <begin position="376"/>
        <end position="389"/>
    </location>
</feature>
<dbReference type="GO" id="GO:0005634">
    <property type="term" value="C:nucleus"/>
    <property type="evidence" value="ECO:0007669"/>
    <property type="project" value="UniProtKB-SubCell"/>
</dbReference>
<name>A0A976M3U7_THEOR</name>
<dbReference type="Proteomes" id="UP000244803">
    <property type="component" value="Chromosome 1"/>
</dbReference>
<feature type="compositionally biased region" description="Low complexity" evidence="2">
    <location>
        <begin position="528"/>
        <end position="544"/>
    </location>
</feature>
<dbReference type="Pfam" id="PF08711">
    <property type="entry name" value="Med26"/>
    <property type="match status" value="1"/>
</dbReference>
<feature type="domain" description="TFIIS N-terminal" evidence="3">
    <location>
        <begin position="193"/>
        <end position="279"/>
    </location>
</feature>
<feature type="compositionally biased region" description="Polar residues" evidence="2">
    <location>
        <begin position="773"/>
        <end position="786"/>
    </location>
</feature>
<protein>
    <recommendedName>
        <fullName evidence="3">TFIIS N-terminal domain-containing protein</fullName>
    </recommendedName>
</protein>
<sequence length="850" mass="93615">MDSLQASYIDTYRDSDQNVNLVYLHPDHEKCLGRVPSLSKVDGLESNEVEVLNNWFLNNWKKIYSSGFMMNDTLTRDFTDYLQLKSPILVDLEKVESYLSVQKLLYNGLRLELSEENHGENVSQCKLFHKYYYSCRENPLSLNNLIVLSNVIWSLKKYMKDEFALTCLVDILLQSYMVALSSFISLGGVIVLRETLEYLAQNDKLKQSTNFLLKCMDLLDKLDINFKVLQTSKIGVPVNCIALGKSHAKLKLDYECSNDKVKLKATNLIKKWKAIRDASLPTKAGTEGENKMKKALAPEGRLVIKKSIDRSLEKRGEKVPSEKRPREKRETDRASQAEGPNNEQEGSFVLNIINTMVEQKEKEKKRKMEIRNSQMSTKYKAPTSTTATKPKIEKEVKSERKGSSENLSSSLVRNSSISSDKLEKEMEKRGLAGPADTEREKSSTTQLASLMNFFKEYSNKTEETLTNGSNHHHAASGASHAVTSATTPSAASHHPATEVAQKKQHQTRVSNALSPHLPTSTGAGTHLTPTTNSAVSASVTAASPTNAKSNTANLAIQQPSSAQQLGHTGGIQQLVSAYGTHQYTHNKSIQVPGHNMASKASSGVPRIGFSDVPPHAGVNAQPTVTPNSGKNVGFTDAPPMGFTDGPPQVVQNVAAQQVPASLKSQMMPQVAPPAPPPPPPPMSNIKHVQPQYPMTVNKIQQPVSAAAMHVTGGFTNPMDTAGEQLGYAKKEYRNRVPEQTNMYSSYGVYGNVMAPAGYAPPPPPPPPAPPVQTHYQSGQQDNSSGFEGQKARFSPPRNKFHPVQVNFHAQATSHENNQENYVDNKNIEFYHTGAESSKDDSQPPVVPPWK</sequence>
<feature type="compositionally biased region" description="Basic and acidic residues" evidence="2">
    <location>
        <begin position="390"/>
        <end position="403"/>
    </location>
</feature>
<organism evidence="4 5">
    <name type="scientific">Theileria orientalis</name>
    <dbReference type="NCBI Taxonomy" id="68886"/>
    <lineage>
        <taxon>Eukaryota</taxon>
        <taxon>Sar</taxon>
        <taxon>Alveolata</taxon>
        <taxon>Apicomplexa</taxon>
        <taxon>Aconoidasida</taxon>
        <taxon>Piroplasmida</taxon>
        <taxon>Theileriidae</taxon>
        <taxon>Theileria</taxon>
    </lineage>
</organism>
<gene>
    <name evidence="4" type="ORF">MACJ_000302</name>
</gene>
<dbReference type="Gene3D" id="1.20.930.10">
    <property type="entry name" value="Conserved domain common to transcription factors TFIIS, elongin A, CRSP70"/>
    <property type="match status" value="1"/>
</dbReference>
<feature type="compositionally biased region" description="Polar residues" evidence="2">
    <location>
        <begin position="507"/>
        <end position="523"/>
    </location>
</feature>
<evidence type="ECO:0000259" key="3">
    <source>
        <dbReference type="PROSITE" id="PS51319"/>
    </source>
</evidence>
<keyword evidence="1" id="KW-0539">Nucleus</keyword>
<feature type="region of interest" description="Disordered" evidence="2">
    <location>
        <begin position="757"/>
        <end position="803"/>
    </location>
</feature>
<accession>A0A976M3U7</accession>
<reference evidence="4" key="1">
    <citation type="submission" date="2022-07" db="EMBL/GenBank/DDBJ databases">
        <title>Evaluation of T. orientalis genome assembly methods using nanopore sequencing and analysis of variation between genomes.</title>
        <authorList>
            <person name="Yam J."/>
            <person name="Micallef M.L."/>
            <person name="Liu M."/>
            <person name="Djordjevic S.P."/>
            <person name="Bogema D.R."/>
            <person name="Jenkins C."/>
        </authorList>
    </citation>
    <scope>NUCLEOTIDE SEQUENCE</scope>
    <source>
        <strain evidence="4">Fish Creek</strain>
    </source>
</reference>
<dbReference type="EMBL" id="CP056065">
    <property type="protein sequence ID" value="UKJ87862.2"/>
    <property type="molecule type" value="Genomic_DNA"/>
</dbReference>